<organism evidence="1 2">
    <name type="scientific">Arcticibacter svalbardensis MN12-7</name>
    <dbReference type="NCBI Taxonomy" id="1150600"/>
    <lineage>
        <taxon>Bacteria</taxon>
        <taxon>Pseudomonadati</taxon>
        <taxon>Bacteroidota</taxon>
        <taxon>Sphingobacteriia</taxon>
        <taxon>Sphingobacteriales</taxon>
        <taxon>Sphingobacteriaceae</taxon>
        <taxon>Arcticibacter</taxon>
    </lineage>
</organism>
<accession>R9GLP9</accession>
<dbReference type="AlphaFoldDB" id="R9GLP9"/>
<protein>
    <submittedName>
        <fullName evidence="1">Uncharacterized protein</fullName>
    </submittedName>
</protein>
<dbReference type="EMBL" id="AQPN01000143">
    <property type="protein sequence ID" value="EOR92752.1"/>
    <property type="molecule type" value="Genomic_DNA"/>
</dbReference>
<evidence type="ECO:0000313" key="1">
    <source>
        <dbReference type="EMBL" id="EOR92752.1"/>
    </source>
</evidence>
<name>R9GLP9_9SPHI</name>
<dbReference type="STRING" id="1150600.ADIARSV_4034"/>
<reference evidence="1 2" key="1">
    <citation type="journal article" date="2013" name="Genome Announc.">
        <title>Draft Genome Sequence of Arcticibacter svalbardensis Strain MN12-7T, a Member of the Family Sphingobacteriaceae Isolated from an Arctic Soil Sample.</title>
        <authorList>
            <person name="Shivaji S."/>
            <person name="Ara S."/>
            <person name="Prasad S."/>
            <person name="Manasa B.P."/>
            <person name="Begum Z."/>
            <person name="Singh A."/>
            <person name="Kumar Pinnaka A."/>
        </authorList>
    </citation>
    <scope>NUCLEOTIDE SEQUENCE [LARGE SCALE GENOMIC DNA]</scope>
    <source>
        <strain evidence="1 2">MN12-7</strain>
    </source>
</reference>
<comment type="caution">
    <text evidence="1">The sequence shown here is derived from an EMBL/GenBank/DDBJ whole genome shotgun (WGS) entry which is preliminary data.</text>
</comment>
<dbReference type="Proteomes" id="UP000014174">
    <property type="component" value="Unassembled WGS sequence"/>
</dbReference>
<evidence type="ECO:0000313" key="2">
    <source>
        <dbReference type="Proteomes" id="UP000014174"/>
    </source>
</evidence>
<gene>
    <name evidence="1" type="ORF">ADIARSV_4034</name>
</gene>
<sequence length="41" mass="4884">MVYFDYSGTVEESVRKNNENFNLVAVRPFQQAIQTKSMVRW</sequence>
<proteinExistence type="predicted"/>
<keyword evidence="2" id="KW-1185">Reference proteome</keyword>